<evidence type="ECO:0000313" key="2">
    <source>
        <dbReference type="EMBL" id="KAF2204217.1"/>
    </source>
</evidence>
<dbReference type="OrthoDB" id="5591297at2759"/>
<feature type="region of interest" description="Disordered" evidence="1">
    <location>
        <begin position="120"/>
        <end position="154"/>
    </location>
</feature>
<dbReference type="SUPFAM" id="SSF52374">
    <property type="entry name" value="Nucleotidylyl transferase"/>
    <property type="match status" value="1"/>
</dbReference>
<keyword evidence="3" id="KW-1185">Reference proteome</keyword>
<dbReference type="InterPro" id="IPR014729">
    <property type="entry name" value="Rossmann-like_a/b/a_fold"/>
</dbReference>
<dbReference type="GO" id="GO:0005634">
    <property type="term" value="C:nucleus"/>
    <property type="evidence" value="ECO:0007669"/>
    <property type="project" value="TreeGrafter"/>
</dbReference>
<dbReference type="AlphaFoldDB" id="A0A9P4MVK5"/>
<feature type="compositionally biased region" description="Low complexity" evidence="1">
    <location>
        <begin position="125"/>
        <end position="138"/>
    </location>
</feature>
<dbReference type="EMBL" id="ML993881">
    <property type="protein sequence ID" value="KAF2204217.1"/>
    <property type="molecule type" value="Genomic_DNA"/>
</dbReference>
<dbReference type="GO" id="GO:0005737">
    <property type="term" value="C:cytoplasm"/>
    <property type="evidence" value="ECO:0007669"/>
    <property type="project" value="TreeGrafter"/>
</dbReference>
<name>A0A9P4MVK5_9PLEO</name>
<comment type="caution">
    <text evidence="2">The sequence shown here is derived from an EMBL/GenBank/DDBJ whole genome shotgun (WGS) entry which is preliminary data.</text>
</comment>
<dbReference type="Gene3D" id="3.40.50.620">
    <property type="entry name" value="HUPs"/>
    <property type="match status" value="1"/>
</dbReference>
<accession>A0A9P4MVK5</accession>
<keyword evidence="2" id="KW-0808">Transferase</keyword>
<dbReference type="Proteomes" id="UP000799536">
    <property type="component" value="Unassembled WGS sequence"/>
</dbReference>
<evidence type="ECO:0000256" key="1">
    <source>
        <dbReference type="SAM" id="MobiDB-lite"/>
    </source>
</evidence>
<gene>
    <name evidence="2" type="ORF">GQ43DRAFT_438119</name>
</gene>
<sequence length="342" mass="37951">MSDDMTSCLSSLRSRLPEIESALHAFTSSSAQFRIIRTINPTKTPPKTLYILDSSFNPPSVAHLALAKSAVRSPGARDEKPRRLVLLFSTHNADKAPSPASFEQRLAMMELFAEDLHISLRPGNSSSTQSSSTETMASPPTNRPNPDLSHPSTDEAEDISIDIALTTAPYYTDKSLAIRKATPPPYPPTATHIHLLGFDTITRFLNPKYYTEAKPPLSALSRFFDKEVAGGENRLRVTARPYDESDPASREFGTESEQKRFVERLGEGEDREMENKGWRREWAQSIEVVDAEEGVGVSSTRIRKAAKGQEWHDVGRLCTSGVAGWIRERGLYGEDDRGVKMA</sequence>
<dbReference type="PANTHER" id="PTHR31285">
    <property type="entry name" value="NICOTINAMIDE MONONUCLEOTIDE ADENYLYLTRANSFERASE"/>
    <property type="match status" value="1"/>
</dbReference>
<evidence type="ECO:0000313" key="3">
    <source>
        <dbReference type="Proteomes" id="UP000799536"/>
    </source>
</evidence>
<dbReference type="PANTHER" id="PTHR31285:SF0">
    <property type="entry name" value="NICOTINAMIDE MONONUCLEOTIDE ADENYLYLTRANSFERASE"/>
    <property type="match status" value="1"/>
</dbReference>
<reference evidence="2" key="1">
    <citation type="journal article" date="2020" name="Stud. Mycol.">
        <title>101 Dothideomycetes genomes: a test case for predicting lifestyles and emergence of pathogens.</title>
        <authorList>
            <person name="Haridas S."/>
            <person name="Albert R."/>
            <person name="Binder M."/>
            <person name="Bloem J."/>
            <person name="Labutti K."/>
            <person name="Salamov A."/>
            <person name="Andreopoulos B."/>
            <person name="Baker S."/>
            <person name="Barry K."/>
            <person name="Bills G."/>
            <person name="Bluhm B."/>
            <person name="Cannon C."/>
            <person name="Castanera R."/>
            <person name="Culley D."/>
            <person name="Daum C."/>
            <person name="Ezra D."/>
            <person name="Gonzalez J."/>
            <person name="Henrissat B."/>
            <person name="Kuo A."/>
            <person name="Liang C."/>
            <person name="Lipzen A."/>
            <person name="Lutzoni F."/>
            <person name="Magnuson J."/>
            <person name="Mondo S."/>
            <person name="Nolan M."/>
            <person name="Ohm R."/>
            <person name="Pangilinan J."/>
            <person name="Park H.-J."/>
            <person name="Ramirez L."/>
            <person name="Alfaro M."/>
            <person name="Sun H."/>
            <person name="Tritt A."/>
            <person name="Yoshinaga Y."/>
            <person name="Zwiers L.-H."/>
            <person name="Turgeon B."/>
            <person name="Goodwin S."/>
            <person name="Spatafora J."/>
            <person name="Crous P."/>
            <person name="Grigoriev I."/>
        </authorList>
    </citation>
    <scope>NUCLEOTIDE SEQUENCE</scope>
    <source>
        <strain evidence="2">ATCC 74209</strain>
    </source>
</reference>
<dbReference type="GO" id="GO:0016887">
    <property type="term" value="F:ATP hydrolysis activity"/>
    <property type="evidence" value="ECO:0007669"/>
    <property type="project" value="TreeGrafter"/>
</dbReference>
<protein>
    <submittedName>
        <fullName evidence="2">Nucleotidylyl transferase</fullName>
    </submittedName>
</protein>
<dbReference type="GO" id="GO:0000309">
    <property type="term" value="F:nicotinamide-nucleotide adenylyltransferase activity"/>
    <property type="evidence" value="ECO:0007669"/>
    <property type="project" value="TreeGrafter"/>
</dbReference>
<organism evidence="2 3">
    <name type="scientific">Delitschia confertaspora ATCC 74209</name>
    <dbReference type="NCBI Taxonomy" id="1513339"/>
    <lineage>
        <taxon>Eukaryota</taxon>
        <taxon>Fungi</taxon>
        <taxon>Dikarya</taxon>
        <taxon>Ascomycota</taxon>
        <taxon>Pezizomycotina</taxon>
        <taxon>Dothideomycetes</taxon>
        <taxon>Pleosporomycetidae</taxon>
        <taxon>Pleosporales</taxon>
        <taxon>Delitschiaceae</taxon>
        <taxon>Delitschia</taxon>
    </lineage>
</organism>
<proteinExistence type="predicted"/>